<accession>A0A0S4MXW3</accession>
<protein>
    <submittedName>
        <fullName evidence="8">TonB family C-terminal domain-containing protein</fullName>
    </submittedName>
</protein>
<accession>A0A0P1LEJ5</accession>
<dbReference type="SUPFAM" id="SSF74653">
    <property type="entry name" value="TolA/TonB C-terminal domain"/>
    <property type="match status" value="1"/>
</dbReference>
<keyword evidence="2 5" id="KW-0812">Transmembrane</keyword>
<reference evidence="7 10" key="2">
    <citation type="submission" date="2015-11" db="EMBL/GenBank/DDBJ databases">
        <authorList>
            <person name="Varghese N."/>
        </authorList>
    </citation>
    <scope>NUCLEOTIDE SEQUENCE [LARGE SCALE GENOMIC DNA]</scope>
    <source>
        <strain evidence="7 10">JGI-8</strain>
    </source>
</reference>
<feature type="domain" description="TonB C-terminal" evidence="6">
    <location>
        <begin position="189"/>
        <end position="247"/>
    </location>
</feature>
<evidence type="ECO:0000313" key="8">
    <source>
        <dbReference type="EMBL" id="CUU03808.1"/>
    </source>
</evidence>
<evidence type="ECO:0000313" key="10">
    <source>
        <dbReference type="Proteomes" id="UP000182200"/>
    </source>
</evidence>
<dbReference type="GO" id="GO:0055085">
    <property type="term" value="P:transmembrane transport"/>
    <property type="evidence" value="ECO:0007669"/>
    <property type="project" value="InterPro"/>
</dbReference>
<accession>A0A0P1LAC6</accession>
<dbReference type="EMBL" id="FAOP01000004">
    <property type="protein sequence ID" value="CUU03808.1"/>
    <property type="molecule type" value="Genomic_DNA"/>
</dbReference>
<evidence type="ECO:0000256" key="5">
    <source>
        <dbReference type="SAM" id="Phobius"/>
    </source>
</evidence>
<evidence type="ECO:0000256" key="3">
    <source>
        <dbReference type="ARBA" id="ARBA00022989"/>
    </source>
</evidence>
<organism evidence="8 9">
    <name type="scientific">Candidatus Kryptonium thompsonii</name>
    <dbReference type="NCBI Taxonomy" id="1633631"/>
    <lineage>
        <taxon>Bacteria</taxon>
        <taxon>Pseudomonadati</taxon>
        <taxon>Candidatus Kryptoniota</taxon>
        <taxon>Candidatus Kryptonium</taxon>
    </lineage>
</organism>
<dbReference type="STRING" id="1633631.GCA_001442925_00853"/>
<evidence type="ECO:0000259" key="6">
    <source>
        <dbReference type="Pfam" id="PF03544"/>
    </source>
</evidence>
<proteinExistence type="predicted"/>
<keyword evidence="10" id="KW-1185">Reference proteome</keyword>
<dbReference type="EMBL" id="CZVI01000002">
    <property type="protein sequence ID" value="CUS79193.1"/>
    <property type="molecule type" value="Genomic_DNA"/>
</dbReference>
<dbReference type="Pfam" id="PF03544">
    <property type="entry name" value="TonB_C"/>
    <property type="match status" value="1"/>
</dbReference>
<dbReference type="GO" id="GO:0016020">
    <property type="term" value="C:membrane"/>
    <property type="evidence" value="ECO:0007669"/>
    <property type="project" value="UniProtKB-SubCell"/>
</dbReference>
<comment type="subcellular location">
    <subcellularLocation>
        <location evidence="1">Membrane</location>
        <topology evidence="1">Single-pass membrane protein</topology>
    </subcellularLocation>
</comment>
<gene>
    <name evidence="8" type="ORF">JGI4_00854</name>
    <name evidence="7" type="ORF">JGI8_00289</name>
</gene>
<dbReference type="RefSeq" id="WP_047133654.1">
    <property type="nucleotide sequence ID" value="NZ_CZVM01000047.1"/>
</dbReference>
<reference evidence="8 9" key="1">
    <citation type="submission" date="2015-11" db="EMBL/GenBank/DDBJ databases">
        <authorList>
            <person name="Zhang Y."/>
            <person name="Guo Z."/>
        </authorList>
    </citation>
    <scope>NUCLEOTIDE SEQUENCE [LARGE SCALE GENOMIC DNA]</scope>
    <source>
        <strain evidence="8">JGI-4</strain>
    </source>
</reference>
<evidence type="ECO:0000256" key="2">
    <source>
        <dbReference type="ARBA" id="ARBA00022692"/>
    </source>
</evidence>
<sequence length="249" mass="27582">MDEKIQIRALLYTAIICFGVFLLMLLYKITIEVKESVKFAEVVFVPPVEEQVQRVSRGSGFQGLGKSANAVRTVNLPKINLPSRFVLSEEEILLQKFAEKIDVIEREGEIKGLGLGVGKIGEDASLGKGIKPEVGVSGSGKAGIGEIKRDFGAGFSPRLSYNIEWEGKVNRIKTGGELPRFPQGVKESAIVRFRVVVLPDGTIERIFPLEKANPDFERAAFEALQTWRFNPIKENVKQSGVVTFNFKVE</sequence>
<accession>A0A0P1MLQ0</accession>
<dbReference type="InterPro" id="IPR006260">
    <property type="entry name" value="TonB/TolA_C"/>
</dbReference>
<keyword evidence="3 5" id="KW-1133">Transmembrane helix</keyword>
<dbReference type="Proteomes" id="UP000182200">
    <property type="component" value="Unassembled WGS sequence"/>
</dbReference>
<accession>A0A0P1M2X8</accession>
<accession>A0A0N7MU81</accession>
<accession>A0A0P1LZQ9</accession>
<evidence type="ECO:0000256" key="1">
    <source>
        <dbReference type="ARBA" id="ARBA00004167"/>
    </source>
</evidence>
<accession>A0A0N7MQ43</accession>
<feature type="transmembrane region" description="Helical" evidence="5">
    <location>
        <begin position="9"/>
        <end position="27"/>
    </location>
</feature>
<dbReference type="Proteomes" id="UP000182011">
    <property type="component" value="Unassembled WGS sequence"/>
</dbReference>
<evidence type="ECO:0000256" key="4">
    <source>
        <dbReference type="ARBA" id="ARBA00023136"/>
    </source>
</evidence>
<dbReference type="NCBIfam" id="TIGR01352">
    <property type="entry name" value="tonB_Cterm"/>
    <property type="match status" value="1"/>
</dbReference>
<evidence type="ECO:0000313" key="9">
    <source>
        <dbReference type="Proteomes" id="UP000182011"/>
    </source>
</evidence>
<dbReference type="InterPro" id="IPR037682">
    <property type="entry name" value="TonB_C"/>
</dbReference>
<evidence type="ECO:0000313" key="7">
    <source>
        <dbReference type="EMBL" id="CUS79193.1"/>
    </source>
</evidence>
<accession>A0A0N7MWD7</accession>
<dbReference type="AlphaFoldDB" id="A0A0N7MQ43"/>
<keyword evidence="4 5" id="KW-0472">Membrane</keyword>
<accession>A0A0P1LVT0</accession>
<dbReference type="Gene3D" id="3.30.2420.10">
    <property type="entry name" value="TonB"/>
    <property type="match status" value="1"/>
</dbReference>
<name>A0A0N7MQ43_9BACT</name>